<dbReference type="InterPro" id="IPR036259">
    <property type="entry name" value="MFS_trans_sf"/>
</dbReference>
<dbReference type="SUPFAM" id="SSF103473">
    <property type="entry name" value="MFS general substrate transporter"/>
    <property type="match status" value="1"/>
</dbReference>
<dbReference type="InterPro" id="IPR011701">
    <property type="entry name" value="MFS"/>
</dbReference>
<feature type="transmembrane region" description="Helical" evidence="3">
    <location>
        <begin position="194"/>
        <end position="218"/>
    </location>
</feature>
<organism evidence="5 6">
    <name type="scientific">Purpureocillium lavendulum</name>
    <dbReference type="NCBI Taxonomy" id="1247861"/>
    <lineage>
        <taxon>Eukaryota</taxon>
        <taxon>Fungi</taxon>
        <taxon>Dikarya</taxon>
        <taxon>Ascomycota</taxon>
        <taxon>Pezizomycotina</taxon>
        <taxon>Sordariomycetes</taxon>
        <taxon>Hypocreomycetidae</taxon>
        <taxon>Hypocreales</taxon>
        <taxon>Ophiocordycipitaceae</taxon>
        <taxon>Purpureocillium</taxon>
    </lineage>
</organism>
<keyword evidence="3" id="KW-1133">Transmembrane helix</keyword>
<feature type="transmembrane region" description="Helical" evidence="3">
    <location>
        <begin position="319"/>
        <end position="344"/>
    </location>
</feature>
<sequence length="384" mass="41176">MFCVFGVINSAAVFETYFKSHQLSDHSHAQLSWIFSLYLFTVYFVGVLVGPFFDRFGHRLLIPLGSVCIVASPMLLSLSSEYYQIVLTFSVLSGIGGSLVNSPAYAAIGHYFDERRGLATGIAAAAGGVGGVIFPFILRSALASLGFAWSMRLLGFILLALLIPPNLFLGTRMSTNDTDKSVWPDVRIFRDPKFSFCCAGIFLMEYGVLIPLTYIMSYAEAQGLDVGDSYTLPALLNAGSILGRIIPGLVCDRMGRFNVLLITVGGCAVTVLALWLPASDTQGLLIAFVVLLGFMSGGNVSLIPVCIGQLCETQDYGRYLSTAMLVAGFGTLTGIPIGGALLALNPQVRWTALILFSGLSYVASFACYSAARVLAVGWHPGKVF</sequence>
<dbReference type="PROSITE" id="PS50850">
    <property type="entry name" value="MFS"/>
    <property type="match status" value="1"/>
</dbReference>
<comment type="similarity">
    <text evidence="2">Belongs to the major facilitator superfamily. Monocarboxylate porter (TC 2.A.1.13) family.</text>
</comment>
<dbReference type="AlphaFoldDB" id="A0AB34FVY9"/>
<feature type="transmembrane region" description="Helical" evidence="3">
    <location>
        <begin position="284"/>
        <end position="307"/>
    </location>
</feature>
<keyword evidence="6" id="KW-1185">Reference proteome</keyword>
<feature type="transmembrane region" description="Helical" evidence="3">
    <location>
        <begin position="257"/>
        <end position="278"/>
    </location>
</feature>
<feature type="transmembrane region" description="Helical" evidence="3">
    <location>
        <begin position="60"/>
        <end position="76"/>
    </location>
</feature>
<feature type="transmembrane region" description="Helical" evidence="3">
    <location>
        <begin position="33"/>
        <end position="53"/>
    </location>
</feature>
<comment type="caution">
    <text evidence="5">The sequence shown here is derived from an EMBL/GenBank/DDBJ whole genome shotgun (WGS) entry which is preliminary data.</text>
</comment>
<feature type="transmembrane region" description="Helical" evidence="3">
    <location>
        <begin position="144"/>
        <end position="163"/>
    </location>
</feature>
<proteinExistence type="inferred from homology"/>
<feature type="transmembrane region" description="Helical" evidence="3">
    <location>
        <begin position="82"/>
        <end position="106"/>
    </location>
</feature>
<feature type="domain" description="Major facilitator superfamily (MFS) profile" evidence="4">
    <location>
        <begin position="1"/>
        <end position="375"/>
    </location>
</feature>
<feature type="transmembrane region" description="Helical" evidence="3">
    <location>
        <begin position="118"/>
        <end position="138"/>
    </location>
</feature>
<evidence type="ECO:0000256" key="2">
    <source>
        <dbReference type="ARBA" id="ARBA00006727"/>
    </source>
</evidence>
<protein>
    <recommendedName>
        <fullName evidence="4">Major facilitator superfamily (MFS) profile domain-containing protein</fullName>
    </recommendedName>
</protein>
<dbReference type="Proteomes" id="UP001163105">
    <property type="component" value="Unassembled WGS sequence"/>
</dbReference>
<evidence type="ECO:0000256" key="3">
    <source>
        <dbReference type="SAM" id="Phobius"/>
    </source>
</evidence>
<reference evidence="5" key="1">
    <citation type="submission" date="2023-01" db="EMBL/GenBank/DDBJ databases">
        <title>The growth and conidiation of Purpureocillium lavendulum are regulated by nitrogen source and histone H3K14 acetylation.</title>
        <authorList>
            <person name="Tang P."/>
            <person name="Han J."/>
            <person name="Zhang C."/>
            <person name="Tang P."/>
            <person name="Qi F."/>
            <person name="Zhang K."/>
            <person name="Liang L."/>
        </authorList>
    </citation>
    <scope>NUCLEOTIDE SEQUENCE</scope>
    <source>
        <strain evidence="5">YMF1.00683</strain>
    </source>
</reference>
<dbReference type="Gene3D" id="1.20.1250.20">
    <property type="entry name" value="MFS general substrate transporter like domains"/>
    <property type="match status" value="2"/>
</dbReference>
<dbReference type="InterPro" id="IPR050327">
    <property type="entry name" value="Proton-linked_MCT"/>
</dbReference>
<name>A0AB34FVY9_9HYPO</name>
<gene>
    <name evidence="5" type="ORF">O9K51_03707</name>
</gene>
<accession>A0AB34FVY9</accession>
<dbReference type="InterPro" id="IPR020846">
    <property type="entry name" value="MFS_dom"/>
</dbReference>
<comment type="subcellular location">
    <subcellularLocation>
        <location evidence="1">Membrane</location>
        <topology evidence="1">Multi-pass membrane protein</topology>
    </subcellularLocation>
</comment>
<dbReference type="EMBL" id="JAQHRD010000003">
    <property type="protein sequence ID" value="KAJ6442532.1"/>
    <property type="molecule type" value="Genomic_DNA"/>
</dbReference>
<evidence type="ECO:0000313" key="5">
    <source>
        <dbReference type="EMBL" id="KAJ6442532.1"/>
    </source>
</evidence>
<dbReference type="PANTHER" id="PTHR11360">
    <property type="entry name" value="MONOCARBOXYLATE TRANSPORTER"/>
    <property type="match status" value="1"/>
</dbReference>
<evidence type="ECO:0000259" key="4">
    <source>
        <dbReference type="PROSITE" id="PS50850"/>
    </source>
</evidence>
<evidence type="ECO:0000313" key="6">
    <source>
        <dbReference type="Proteomes" id="UP001163105"/>
    </source>
</evidence>
<feature type="transmembrane region" description="Helical" evidence="3">
    <location>
        <begin position="230"/>
        <end position="250"/>
    </location>
</feature>
<dbReference type="Pfam" id="PF07690">
    <property type="entry name" value="MFS_1"/>
    <property type="match status" value="1"/>
</dbReference>
<dbReference type="GO" id="GO:0022857">
    <property type="term" value="F:transmembrane transporter activity"/>
    <property type="evidence" value="ECO:0007669"/>
    <property type="project" value="InterPro"/>
</dbReference>
<keyword evidence="3" id="KW-0812">Transmembrane</keyword>
<keyword evidence="3" id="KW-0472">Membrane</keyword>
<dbReference type="GO" id="GO:0016020">
    <property type="term" value="C:membrane"/>
    <property type="evidence" value="ECO:0007669"/>
    <property type="project" value="UniProtKB-SubCell"/>
</dbReference>
<feature type="transmembrane region" description="Helical" evidence="3">
    <location>
        <begin position="350"/>
        <end position="371"/>
    </location>
</feature>
<evidence type="ECO:0000256" key="1">
    <source>
        <dbReference type="ARBA" id="ARBA00004141"/>
    </source>
</evidence>
<dbReference type="PANTHER" id="PTHR11360:SF177">
    <property type="entry name" value="RIBOFLAVIN TRANSPORTER MCH5"/>
    <property type="match status" value="1"/>
</dbReference>